<keyword evidence="4" id="KW-1185">Reference proteome</keyword>
<comment type="caution">
    <text evidence="3">The sequence shown here is derived from an EMBL/GenBank/DDBJ whole genome shotgun (WGS) entry which is preliminary data.</text>
</comment>
<sequence length="184" mass="20697">MNRGKTLSRLWGYMRQYRLLYAGLFATMMISIAVNLGSWHCVRDYYGFVPQEMQLFTGTIWDNISDGKSDATEEEVSAAAKHANAYDFIMQLPNGFHTEIGERGSQLSGCQRQRISIARAIIRNAPVLLLDEATAALDNESERLVQDALSRLMKDKTTLVIAHRLSTIRHADTILVMEDGSIVE</sequence>
<dbReference type="InterPro" id="IPR039421">
    <property type="entry name" value="Type_1_exporter"/>
</dbReference>
<feature type="transmembrane region" description="Helical" evidence="1">
    <location>
        <begin position="20"/>
        <end position="39"/>
    </location>
</feature>
<reference evidence="3 4" key="1">
    <citation type="submission" date="2021-11" db="EMBL/GenBank/DDBJ databases">
        <title>Draft genome sequence of Paenibacillus profundus YoMME, a new Gram-positive bacteria with exoelectrogenic properties.</title>
        <authorList>
            <person name="Hubenova Y."/>
            <person name="Hubenova E."/>
            <person name="Manasiev Y."/>
            <person name="Peykov S."/>
            <person name="Mitov M."/>
        </authorList>
    </citation>
    <scope>NUCLEOTIDE SEQUENCE [LARGE SCALE GENOMIC DNA]</scope>
    <source>
        <strain evidence="3 4">YoMME</strain>
    </source>
</reference>
<gene>
    <name evidence="3" type="ORF">LQV63_17840</name>
</gene>
<keyword evidence="1" id="KW-0472">Membrane</keyword>
<organism evidence="3 4">
    <name type="scientific">Paenibacillus profundus</name>
    <dbReference type="NCBI Taxonomy" id="1173085"/>
    <lineage>
        <taxon>Bacteria</taxon>
        <taxon>Bacillati</taxon>
        <taxon>Bacillota</taxon>
        <taxon>Bacilli</taxon>
        <taxon>Bacillales</taxon>
        <taxon>Paenibacillaceae</taxon>
        <taxon>Paenibacillus</taxon>
    </lineage>
</organism>
<name>A0ABS8YHW9_9BACL</name>
<evidence type="ECO:0000256" key="1">
    <source>
        <dbReference type="SAM" id="Phobius"/>
    </source>
</evidence>
<dbReference type="GO" id="GO:0005524">
    <property type="term" value="F:ATP binding"/>
    <property type="evidence" value="ECO:0007669"/>
    <property type="project" value="UniProtKB-KW"/>
</dbReference>
<dbReference type="PANTHER" id="PTHR24222">
    <property type="entry name" value="ABC TRANSPORTER B FAMILY"/>
    <property type="match status" value="1"/>
</dbReference>
<evidence type="ECO:0000313" key="3">
    <source>
        <dbReference type="EMBL" id="MCE5171167.1"/>
    </source>
</evidence>
<dbReference type="InterPro" id="IPR027417">
    <property type="entry name" value="P-loop_NTPase"/>
</dbReference>
<dbReference type="PANTHER" id="PTHR24222:SF76">
    <property type="entry name" value="MYCOBACTIN IMPORT ATP-BINDING_PERMEASE PROTEIN IRTB"/>
    <property type="match status" value="1"/>
</dbReference>
<dbReference type="Proteomes" id="UP001199916">
    <property type="component" value="Unassembled WGS sequence"/>
</dbReference>
<accession>A0ABS8YHW9</accession>
<feature type="domain" description="ABC transporter" evidence="2">
    <location>
        <begin position="39"/>
        <end position="135"/>
    </location>
</feature>
<dbReference type="Gene3D" id="3.40.50.300">
    <property type="entry name" value="P-loop containing nucleotide triphosphate hydrolases"/>
    <property type="match status" value="1"/>
</dbReference>
<dbReference type="Pfam" id="PF00005">
    <property type="entry name" value="ABC_tran"/>
    <property type="match status" value="1"/>
</dbReference>
<dbReference type="RefSeq" id="WP_233697712.1">
    <property type="nucleotide sequence ID" value="NZ_JAJNBZ010000015.1"/>
</dbReference>
<evidence type="ECO:0000313" key="4">
    <source>
        <dbReference type="Proteomes" id="UP001199916"/>
    </source>
</evidence>
<keyword evidence="1" id="KW-1133">Transmembrane helix</keyword>
<keyword evidence="1" id="KW-0812">Transmembrane</keyword>
<keyword evidence="3" id="KW-0547">Nucleotide-binding</keyword>
<keyword evidence="3" id="KW-0067">ATP-binding</keyword>
<protein>
    <submittedName>
        <fullName evidence="3">ATP-binding cassette domain-containing protein</fullName>
    </submittedName>
</protein>
<dbReference type="SUPFAM" id="SSF52540">
    <property type="entry name" value="P-loop containing nucleoside triphosphate hydrolases"/>
    <property type="match status" value="1"/>
</dbReference>
<dbReference type="EMBL" id="JAJNBZ010000015">
    <property type="protein sequence ID" value="MCE5171167.1"/>
    <property type="molecule type" value="Genomic_DNA"/>
</dbReference>
<evidence type="ECO:0000259" key="2">
    <source>
        <dbReference type="Pfam" id="PF00005"/>
    </source>
</evidence>
<proteinExistence type="predicted"/>
<dbReference type="InterPro" id="IPR003439">
    <property type="entry name" value="ABC_transporter-like_ATP-bd"/>
</dbReference>